<protein>
    <recommendedName>
        <fullName evidence="1">DUF7781 domain-containing protein</fullName>
    </recommendedName>
</protein>
<accession>A0A059CUH6</accession>
<dbReference type="PANTHER" id="PTHR35710">
    <property type="entry name" value="OBP3-RESPONSIVE PROTEIN 4 (ORG4)"/>
    <property type="match status" value="1"/>
</dbReference>
<dbReference type="InParanoid" id="A0A059CUH6"/>
<name>A0A059CUH6_EUCGR</name>
<dbReference type="EMBL" id="KK198755">
    <property type="protein sequence ID" value="KCW82128.1"/>
    <property type="molecule type" value="Genomic_DNA"/>
</dbReference>
<proteinExistence type="predicted"/>
<dbReference type="AlphaFoldDB" id="A0A059CUH6"/>
<dbReference type="InterPro" id="IPR056683">
    <property type="entry name" value="DUF7781"/>
</dbReference>
<sequence length="143" mass="15983">MVLKTLGLSYSAPRIDHRAKFLLEPLRPSFYNALRNDFQAKLVFRPLSPEHVRILPKKIPVTKILNLQLTTCLGGDGVSQIRNKTTLGLCPGVDFQFGWRADYVLPEITGGLGTNEPLFNMNSGQLQALLDRVEAILSYQDTV</sequence>
<dbReference type="Gramene" id="KCW82128">
    <property type="protein sequence ID" value="KCW82128"/>
    <property type="gene ID" value="EUGRSUZ_C03513"/>
</dbReference>
<gene>
    <name evidence="2" type="ORF">EUGRSUZ_C03513</name>
</gene>
<evidence type="ECO:0000313" key="2">
    <source>
        <dbReference type="EMBL" id="KCW82128.1"/>
    </source>
</evidence>
<reference evidence="2" key="1">
    <citation type="submission" date="2013-07" db="EMBL/GenBank/DDBJ databases">
        <title>The genome of Eucalyptus grandis.</title>
        <authorList>
            <person name="Schmutz J."/>
            <person name="Hayes R."/>
            <person name="Myburg A."/>
            <person name="Tuskan G."/>
            <person name="Grattapaglia D."/>
            <person name="Rokhsar D.S."/>
        </authorList>
    </citation>
    <scope>NUCLEOTIDE SEQUENCE</scope>
    <source>
        <tissue evidence="2">Leaf extractions</tissue>
    </source>
</reference>
<dbReference type="Pfam" id="PF25003">
    <property type="entry name" value="DUF7781"/>
    <property type="match status" value="1"/>
</dbReference>
<dbReference type="PANTHER" id="PTHR35710:SF1">
    <property type="entry name" value="OBP3-RESPONSIVE PROTEIN 4 (ORG4)"/>
    <property type="match status" value="1"/>
</dbReference>
<feature type="domain" description="DUF7781" evidence="1">
    <location>
        <begin position="30"/>
        <end position="138"/>
    </location>
</feature>
<evidence type="ECO:0000259" key="1">
    <source>
        <dbReference type="Pfam" id="PF25003"/>
    </source>
</evidence>
<organism evidence="2">
    <name type="scientific">Eucalyptus grandis</name>
    <name type="common">Flooded gum</name>
    <dbReference type="NCBI Taxonomy" id="71139"/>
    <lineage>
        <taxon>Eukaryota</taxon>
        <taxon>Viridiplantae</taxon>
        <taxon>Streptophyta</taxon>
        <taxon>Embryophyta</taxon>
        <taxon>Tracheophyta</taxon>
        <taxon>Spermatophyta</taxon>
        <taxon>Magnoliopsida</taxon>
        <taxon>eudicotyledons</taxon>
        <taxon>Gunneridae</taxon>
        <taxon>Pentapetalae</taxon>
        <taxon>rosids</taxon>
        <taxon>malvids</taxon>
        <taxon>Myrtales</taxon>
        <taxon>Myrtaceae</taxon>
        <taxon>Myrtoideae</taxon>
        <taxon>Eucalypteae</taxon>
        <taxon>Eucalyptus</taxon>
    </lineage>
</organism>
<dbReference type="STRING" id="71139.A0A059CUH6"/>